<feature type="compositionally biased region" description="Low complexity" evidence="10">
    <location>
        <begin position="142"/>
        <end position="158"/>
    </location>
</feature>
<dbReference type="SUPFAM" id="SSF47266">
    <property type="entry name" value="4-helical cytokines"/>
    <property type="match status" value="1"/>
</dbReference>
<comment type="function">
    <text evidence="9">Cytokine with a wide variety of biological functions in immunity, tissue regeneration, and metabolism. Binds to IL6R, then the complex associates to the signaling subunit IL6ST/gp130 to trigger the intracellular IL6-signaling pathway. The interaction with the membrane-bound IL6R and IL6ST stimulates 'classic signaling', whereas the binding of IL6 and soluble IL6R to IL6ST stimulates 'trans-signaling'. Alternatively, 'cluster signaling' occurs when membrane-bound IL6:IL6R complexes on transmitter cells activate IL6ST receptors on neighboring receiver cells.</text>
</comment>
<keyword evidence="8" id="KW-1015">Disulfide bond</keyword>
<dbReference type="GO" id="GO:0046427">
    <property type="term" value="P:positive regulation of receptor signaling pathway via JAK-STAT"/>
    <property type="evidence" value="ECO:0007669"/>
    <property type="project" value="TreeGrafter"/>
</dbReference>
<name>A0A493T445_ANAPP</name>
<dbReference type="Proteomes" id="UP000016666">
    <property type="component" value="Chromosome 2"/>
</dbReference>
<dbReference type="GO" id="GO:0005138">
    <property type="term" value="F:interleukin-6 receptor binding"/>
    <property type="evidence" value="ECO:0007669"/>
    <property type="project" value="InterPro"/>
</dbReference>
<dbReference type="InterPro" id="IPR030473">
    <property type="entry name" value="IL6/GCSF/MGF_CS"/>
</dbReference>
<dbReference type="InterPro" id="IPR003574">
    <property type="entry name" value="IL-6-like"/>
</dbReference>
<evidence type="ECO:0000256" key="1">
    <source>
        <dbReference type="ARBA" id="ARBA00004613"/>
    </source>
</evidence>
<proteinExistence type="inferred from homology"/>
<evidence type="ECO:0000256" key="6">
    <source>
        <dbReference type="ARBA" id="ARBA00022525"/>
    </source>
</evidence>
<evidence type="ECO:0000256" key="8">
    <source>
        <dbReference type="ARBA" id="ARBA00023157"/>
    </source>
</evidence>
<keyword evidence="5" id="KW-0202">Cytokine</keyword>
<evidence type="ECO:0000313" key="12">
    <source>
        <dbReference type="Proteomes" id="UP000016666"/>
    </source>
</evidence>
<sequence>MTSCFCPAPLGSPPTAPFHNPAALRRGERTPPCSQPGFSQAVNNLEAPSINTRSGMPGAHSTRRPLVLLRRRDGAEEEEPHHELSRRLPGGEEPGAALPPLRRRPAAAAAAAASARRRRAAAPGRRPRLLRGGRAGGGRGEASGAARLRGPGLAAARPGGPTAGGGGYGAARGWVVVLPGSGGCCPPPRCDARCGCLSPQMCEKFTVCENSMEMLVQNNLNLPKVTEEDGCLLAGFDEEKCLKKLSSGLFTFQTYLEYVQETFTSEKQKVESLCYSTKHLATTIRQMVINPDEVVIPDSATQKSLLTKLKSDKTWIEKITTHLILRDFTSFMEKTVRAVRYLKNTRSVSV</sequence>
<evidence type="ECO:0000256" key="7">
    <source>
        <dbReference type="ARBA" id="ARBA00023030"/>
    </source>
</evidence>
<feature type="compositionally biased region" description="Basic residues" evidence="10">
    <location>
        <begin position="115"/>
        <end position="131"/>
    </location>
</feature>
<comment type="subcellular location">
    <subcellularLocation>
        <location evidence="1">Secreted</location>
    </subcellularLocation>
</comment>
<dbReference type="GO" id="GO:0008083">
    <property type="term" value="F:growth factor activity"/>
    <property type="evidence" value="ECO:0007669"/>
    <property type="project" value="UniProtKB-KW"/>
</dbReference>
<keyword evidence="12" id="KW-1185">Reference proteome</keyword>
<dbReference type="GO" id="GO:0030154">
    <property type="term" value="P:cell differentiation"/>
    <property type="evidence" value="ECO:0007669"/>
    <property type="project" value="InterPro"/>
</dbReference>
<evidence type="ECO:0000256" key="2">
    <source>
        <dbReference type="ARBA" id="ARBA00007432"/>
    </source>
</evidence>
<feature type="compositionally biased region" description="Basic and acidic residues" evidence="10">
    <location>
        <begin position="72"/>
        <end position="90"/>
    </location>
</feature>
<reference evidence="11" key="3">
    <citation type="submission" date="2025-09" db="UniProtKB">
        <authorList>
            <consortium name="Ensembl"/>
        </authorList>
    </citation>
    <scope>IDENTIFICATION</scope>
</reference>
<comment type="similarity">
    <text evidence="2">Belongs to the IL-6 superfamily.</text>
</comment>
<dbReference type="Pfam" id="PF00489">
    <property type="entry name" value="IL6"/>
    <property type="match status" value="1"/>
</dbReference>
<dbReference type="InterPro" id="IPR009079">
    <property type="entry name" value="4_helix_cytokine-like_core"/>
</dbReference>
<dbReference type="STRING" id="8840.ENSAPLP00000020478"/>
<evidence type="ECO:0000256" key="3">
    <source>
        <dbReference type="ARBA" id="ARBA00019464"/>
    </source>
</evidence>
<evidence type="ECO:0000256" key="10">
    <source>
        <dbReference type="SAM" id="MobiDB-lite"/>
    </source>
</evidence>
<dbReference type="GO" id="GO:0005896">
    <property type="term" value="C:interleukin-6 receptor complex"/>
    <property type="evidence" value="ECO:0007669"/>
    <property type="project" value="TreeGrafter"/>
</dbReference>
<dbReference type="Gene3D" id="1.20.1250.10">
    <property type="match status" value="1"/>
</dbReference>
<dbReference type="PANTHER" id="PTHR48494">
    <property type="entry name" value="INTERLEUKIN-6"/>
    <property type="match status" value="1"/>
</dbReference>
<dbReference type="AlphaFoldDB" id="A0A493T445"/>
<feature type="compositionally biased region" description="Low complexity" evidence="10">
    <location>
        <begin position="94"/>
        <end position="114"/>
    </location>
</feature>
<dbReference type="PROSITE" id="PS00254">
    <property type="entry name" value="INTERLEUKIN_6"/>
    <property type="match status" value="1"/>
</dbReference>
<dbReference type="GeneTree" id="ENSGT00390000000878"/>
<dbReference type="InterPro" id="IPR030474">
    <property type="entry name" value="IL-6/GCSF/MGF"/>
</dbReference>
<keyword evidence="7" id="KW-0339">Growth factor</keyword>
<dbReference type="PANTHER" id="PTHR48494:SF1">
    <property type="entry name" value="INTERLEUKIN-6"/>
    <property type="match status" value="1"/>
</dbReference>
<keyword evidence="4" id="KW-0011">Acute phase</keyword>
<dbReference type="GO" id="GO:0005125">
    <property type="term" value="F:cytokine activity"/>
    <property type="evidence" value="ECO:0007669"/>
    <property type="project" value="UniProtKB-KW"/>
</dbReference>
<feature type="region of interest" description="Disordered" evidence="10">
    <location>
        <begin position="72"/>
        <end position="158"/>
    </location>
</feature>
<protein>
    <recommendedName>
        <fullName evidence="3">Interleukin-6</fullName>
    </recommendedName>
</protein>
<reference evidence="11 12" key="1">
    <citation type="submission" date="2017-10" db="EMBL/GenBank/DDBJ databases">
        <title>A new Pekin duck reference genome.</title>
        <authorList>
            <person name="Hou Z.-C."/>
            <person name="Zhou Z.-K."/>
            <person name="Zhu F."/>
            <person name="Hou S.-S."/>
        </authorList>
    </citation>
    <scope>NUCLEOTIDE SEQUENCE [LARGE SCALE GENOMIC DNA]</scope>
</reference>
<evidence type="ECO:0000256" key="9">
    <source>
        <dbReference type="ARBA" id="ARBA00023441"/>
    </source>
</evidence>
<evidence type="ECO:0000256" key="5">
    <source>
        <dbReference type="ARBA" id="ARBA00022514"/>
    </source>
</evidence>
<dbReference type="GO" id="GO:0006955">
    <property type="term" value="P:immune response"/>
    <property type="evidence" value="ECO:0007669"/>
    <property type="project" value="InterPro"/>
</dbReference>
<evidence type="ECO:0000313" key="11">
    <source>
        <dbReference type="Ensembl" id="ENSAPLP00000020478.1"/>
    </source>
</evidence>
<dbReference type="PRINTS" id="PR00434">
    <property type="entry name" value="INTERLEUKIN6"/>
</dbReference>
<keyword evidence="6" id="KW-0964">Secreted</keyword>
<dbReference type="PRINTS" id="PR00433">
    <property type="entry name" value="IL6GCSFMGF"/>
</dbReference>
<evidence type="ECO:0000256" key="4">
    <source>
        <dbReference type="ARBA" id="ARBA00022486"/>
    </source>
</evidence>
<organism evidence="11 12">
    <name type="scientific">Anas platyrhynchos platyrhynchos</name>
    <name type="common">Northern mallard</name>
    <dbReference type="NCBI Taxonomy" id="8840"/>
    <lineage>
        <taxon>Eukaryota</taxon>
        <taxon>Metazoa</taxon>
        <taxon>Chordata</taxon>
        <taxon>Craniata</taxon>
        <taxon>Vertebrata</taxon>
        <taxon>Euteleostomi</taxon>
        <taxon>Archelosauria</taxon>
        <taxon>Archosauria</taxon>
        <taxon>Dinosauria</taxon>
        <taxon>Saurischia</taxon>
        <taxon>Theropoda</taxon>
        <taxon>Coelurosauria</taxon>
        <taxon>Aves</taxon>
        <taxon>Neognathae</taxon>
        <taxon>Galloanserae</taxon>
        <taxon>Anseriformes</taxon>
        <taxon>Anatidae</taxon>
        <taxon>Anatinae</taxon>
        <taxon>Anas</taxon>
    </lineage>
</organism>
<feature type="region of interest" description="Disordered" evidence="10">
    <location>
        <begin position="1"/>
        <end position="40"/>
    </location>
</feature>
<dbReference type="GO" id="GO:0006953">
    <property type="term" value="P:acute-phase response"/>
    <property type="evidence" value="ECO:0007669"/>
    <property type="project" value="UniProtKB-KW"/>
</dbReference>
<accession>A0A493T445</accession>
<dbReference type="SMART" id="SM00126">
    <property type="entry name" value="IL6"/>
    <property type="match status" value="1"/>
</dbReference>
<dbReference type="Ensembl" id="ENSAPLT00000043300.1">
    <property type="protein sequence ID" value="ENSAPLP00000020478.1"/>
    <property type="gene ID" value="ENSAPLG00000011754.2"/>
</dbReference>
<reference evidence="11" key="2">
    <citation type="submission" date="2025-08" db="UniProtKB">
        <authorList>
            <consortium name="Ensembl"/>
        </authorList>
    </citation>
    <scope>IDENTIFICATION</scope>
</reference>
<dbReference type="GO" id="GO:0005615">
    <property type="term" value="C:extracellular space"/>
    <property type="evidence" value="ECO:0007669"/>
    <property type="project" value="UniProtKB-KW"/>
</dbReference>